<organism evidence="7 8">
    <name type="scientific">Diacronema lutheri</name>
    <name type="common">Unicellular marine alga</name>
    <name type="synonym">Monochrysis lutheri</name>
    <dbReference type="NCBI Taxonomy" id="2081491"/>
    <lineage>
        <taxon>Eukaryota</taxon>
        <taxon>Haptista</taxon>
        <taxon>Haptophyta</taxon>
        <taxon>Pavlovophyceae</taxon>
        <taxon>Pavlovales</taxon>
        <taxon>Pavlovaceae</taxon>
        <taxon>Diacronema</taxon>
    </lineage>
</organism>
<dbReference type="FunFam" id="3.10.50.40:FF:000047">
    <property type="entry name" value="Peptidylprolyl isomerase"/>
    <property type="match status" value="1"/>
</dbReference>
<gene>
    <name evidence="7" type="ORF">KFE25_004901</name>
</gene>
<keyword evidence="3 5" id="KW-0697">Rotamase</keyword>
<accession>A0A8J5XQ36</accession>
<keyword evidence="8" id="KW-1185">Reference proteome</keyword>
<feature type="domain" description="PPIase FKBP-type" evidence="6">
    <location>
        <begin position="39"/>
        <end position="127"/>
    </location>
</feature>
<name>A0A8J5XQ36_DIALT</name>
<comment type="catalytic activity">
    <reaction evidence="1 5">
        <text>[protein]-peptidylproline (omega=180) = [protein]-peptidylproline (omega=0)</text>
        <dbReference type="Rhea" id="RHEA:16237"/>
        <dbReference type="Rhea" id="RHEA-COMP:10747"/>
        <dbReference type="Rhea" id="RHEA-COMP:10748"/>
        <dbReference type="ChEBI" id="CHEBI:83833"/>
        <dbReference type="ChEBI" id="CHEBI:83834"/>
        <dbReference type="EC" id="5.2.1.8"/>
    </reaction>
</comment>
<comment type="caution">
    <text evidence="7">The sequence shown here is derived from an EMBL/GenBank/DDBJ whole genome shotgun (WGS) entry which is preliminary data.</text>
</comment>
<dbReference type="AlphaFoldDB" id="A0A8J5XQ36"/>
<dbReference type="PANTHER" id="PTHR10516">
    <property type="entry name" value="PEPTIDYL-PROLYL CIS-TRANS ISOMERASE"/>
    <property type="match status" value="1"/>
</dbReference>
<reference evidence="7" key="1">
    <citation type="submission" date="2021-05" db="EMBL/GenBank/DDBJ databases">
        <title>The genome of the haptophyte Pavlova lutheri (Diacronema luteri, Pavlovales) - a model for lipid biosynthesis in eukaryotic algae.</title>
        <authorList>
            <person name="Hulatt C.J."/>
            <person name="Posewitz M.C."/>
        </authorList>
    </citation>
    <scope>NUCLEOTIDE SEQUENCE</scope>
    <source>
        <strain evidence="7">NIVA-4/92</strain>
    </source>
</reference>
<evidence type="ECO:0000256" key="2">
    <source>
        <dbReference type="ARBA" id="ARBA00013194"/>
    </source>
</evidence>
<proteinExistence type="predicted"/>
<dbReference type="SUPFAM" id="SSF54534">
    <property type="entry name" value="FKBP-like"/>
    <property type="match status" value="1"/>
</dbReference>
<sequence>MANVFPDSGSVLEKVELQPGLTKEIVRRGEASGASPTVGAEVRCHYTGKLLTGEQFDSSRSRGKPFVFKIGVGMVIRGWDVGIASMLPGERAILTCSPDFGYGAAGAGGVIPPNATLAFDVELLAPGAGGGSSSWCTIA</sequence>
<evidence type="ECO:0000256" key="1">
    <source>
        <dbReference type="ARBA" id="ARBA00000971"/>
    </source>
</evidence>
<dbReference type="InterPro" id="IPR001179">
    <property type="entry name" value="PPIase_FKBP_dom"/>
</dbReference>
<keyword evidence="4 5" id="KW-0413">Isomerase</keyword>
<dbReference type="GO" id="GO:0005737">
    <property type="term" value="C:cytoplasm"/>
    <property type="evidence" value="ECO:0007669"/>
    <property type="project" value="TreeGrafter"/>
</dbReference>
<dbReference type="OrthoDB" id="1902587at2759"/>
<dbReference type="PROSITE" id="PS50059">
    <property type="entry name" value="FKBP_PPIASE"/>
    <property type="match status" value="1"/>
</dbReference>
<dbReference type="EC" id="5.2.1.8" evidence="2 5"/>
<evidence type="ECO:0000256" key="4">
    <source>
        <dbReference type="ARBA" id="ARBA00023235"/>
    </source>
</evidence>
<evidence type="ECO:0000259" key="6">
    <source>
        <dbReference type="PROSITE" id="PS50059"/>
    </source>
</evidence>
<dbReference type="OMA" id="WDEGFAG"/>
<dbReference type="EMBL" id="JAGTXO010000016">
    <property type="protein sequence ID" value="KAG8463390.1"/>
    <property type="molecule type" value="Genomic_DNA"/>
</dbReference>
<dbReference type="PANTHER" id="PTHR10516:SF428">
    <property type="entry name" value="PEPTIDYLPROLYL ISOMERASE"/>
    <property type="match status" value="1"/>
</dbReference>
<dbReference type="Pfam" id="PF00254">
    <property type="entry name" value="FKBP_C"/>
    <property type="match status" value="1"/>
</dbReference>
<dbReference type="InterPro" id="IPR046357">
    <property type="entry name" value="PPIase_dom_sf"/>
</dbReference>
<dbReference type="Proteomes" id="UP000751190">
    <property type="component" value="Unassembled WGS sequence"/>
</dbReference>
<dbReference type="InterPro" id="IPR050689">
    <property type="entry name" value="FKBP-type_PPIase"/>
</dbReference>
<dbReference type="GO" id="GO:0003755">
    <property type="term" value="F:peptidyl-prolyl cis-trans isomerase activity"/>
    <property type="evidence" value="ECO:0007669"/>
    <property type="project" value="UniProtKB-KW"/>
</dbReference>
<evidence type="ECO:0000313" key="7">
    <source>
        <dbReference type="EMBL" id="KAG8463390.1"/>
    </source>
</evidence>
<protein>
    <recommendedName>
        <fullName evidence="2 5">peptidylprolyl isomerase</fullName>
        <ecNumber evidence="2 5">5.2.1.8</ecNumber>
    </recommendedName>
</protein>
<dbReference type="Gene3D" id="3.10.50.40">
    <property type="match status" value="1"/>
</dbReference>
<evidence type="ECO:0000313" key="8">
    <source>
        <dbReference type="Proteomes" id="UP000751190"/>
    </source>
</evidence>
<evidence type="ECO:0000256" key="5">
    <source>
        <dbReference type="PROSITE-ProRule" id="PRU00277"/>
    </source>
</evidence>
<evidence type="ECO:0000256" key="3">
    <source>
        <dbReference type="ARBA" id="ARBA00023110"/>
    </source>
</evidence>